<sequence length="142" mass="15885">MSDESDSVITEQQPSPISHRRILWTMGLVAVLAGLIGFIFISWQFGLGVILGGILSFVNYYWLKISLKRLFDNAVAHGQKPRFLAIRYFGRYLTLGAILTVIFLTKTVPVVAVILGLSSFALAIVIEGFVRIFLTFFKSKEL</sequence>
<accession>A0A6J4PSD9</accession>
<dbReference type="InterPro" id="IPR005598">
    <property type="entry name" value="ATP_synth_I"/>
</dbReference>
<evidence type="ECO:0000256" key="6">
    <source>
        <dbReference type="SAM" id="Phobius"/>
    </source>
</evidence>
<dbReference type="GO" id="GO:0005886">
    <property type="term" value="C:plasma membrane"/>
    <property type="evidence" value="ECO:0007669"/>
    <property type="project" value="UniProtKB-SubCell"/>
</dbReference>
<comment type="subcellular location">
    <subcellularLocation>
        <location evidence="1">Cell membrane</location>
        <topology evidence="1">Multi-pass membrane protein</topology>
    </subcellularLocation>
</comment>
<gene>
    <name evidence="7" type="ORF">AVDCRST_MAG74-3139</name>
</gene>
<evidence type="ECO:0000256" key="5">
    <source>
        <dbReference type="ARBA" id="ARBA00023136"/>
    </source>
</evidence>
<evidence type="ECO:0000256" key="3">
    <source>
        <dbReference type="ARBA" id="ARBA00022692"/>
    </source>
</evidence>
<keyword evidence="2" id="KW-1003">Cell membrane</keyword>
<reference evidence="7" key="1">
    <citation type="submission" date="2020-02" db="EMBL/GenBank/DDBJ databases">
        <authorList>
            <person name="Meier V. D."/>
        </authorList>
    </citation>
    <scope>NUCLEOTIDE SEQUENCE</scope>
    <source>
        <strain evidence="7">AVDCRST_MAG74</strain>
    </source>
</reference>
<keyword evidence="5 6" id="KW-0472">Membrane</keyword>
<proteinExistence type="predicted"/>
<evidence type="ECO:0000256" key="2">
    <source>
        <dbReference type="ARBA" id="ARBA00022475"/>
    </source>
</evidence>
<protein>
    <recommendedName>
        <fullName evidence="8">ATP synthase protein I</fullName>
    </recommendedName>
</protein>
<organism evidence="7">
    <name type="scientific">uncultured Pyrinomonadaceae bacterium</name>
    <dbReference type="NCBI Taxonomy" id="2283094"/>
    <lineage>
        <taxon>Bacteria</taxon>
        <taxon>Pseudomonadati</taxon>
        <taxon>Acidobacteriota</taxon>
        <taxon>Blastocatellia</taxon>
        <taxon>Blastocatellales</taxon>
        <taxon>Pyrinomonadaceae</taxon>
        <taxon>environmental samples</taxon>
    </lineage>
</organism>
<dbReference type="Pfam" id="PF03899">
    <property type="entry name" value="ATP-synt_I"/>
    <property type="match status" value="1"/>
</dbReference>
<evidence type="ECO:0000256" key="1">
    <source>
        <dbReference type="ARBA" id="ARBA00004651"/>
    </source>
</evidence>
<feature type="transmembrane region" description="Helical" evidence="6">
    <location>
        <begin position="110"/>
        <end position="134"/>
    </location>
</feature>
<evidence type="ECO:0008006" key="8">
    <source>
        <dbReference type="Google" id="ProtNLM"/>
    </source>
</evidence>
<keyword evidence="4 6" id="KW-1133">Transmembrane helix</keyword>
<dbReference type="AlphaFoldDB" id="A0A6J4PSD9"/>
<keyword evidence="3 6" id="KW-0812">Transmembrane</keyword>
<feature type="transmembrane region" description="Helical" evidence="6">
    <location>
        <begin position="84"/>
        <end position="104"/>
    </location>
</feature>
<evidence type="ECO:0000256" key="4">
    <source>
        <dbReference type="ARBA" id="ARBA00022989"/>
    </source>
</evidence>
<dbReference type="EMBL" id="CADCUR010000278">
    <property type="protein sequence ID" value="CAA9423111.1"/>
    <property type="molecule type" value="Genomic_DNA"/>
</dbReference>
<evidence type="ECO:0000313" key="7">
    <source>
        <dbReference type="EMBL" id="CAA9423111.1"/>
    </source>
</evidence>
<feature type="transmembrane region" description="Helical" evidence="6">
    <location>
        <begin position="47"/>
        <end position="63"/>
    </location>
</feature>
<name>A0A6J4PSD9_9BACT</name>
<feature type="transmembrane region" description="Helical" evidence="6">
    <location>
        <begin position="22"/>
        <end position="41"/>
    </location>
</feature>